<dbReference type="Proteomes" id="UP000006727">
    <property type="component" value="Chromosome 12"/>
</dbReference>
<keyword evidence="3" id="KW-1185">Reference proteome</keyword>
<reference evidence="1 3" key="2">
    <citation type="journal article" date="2018" name="Plant J.">
        <title>The Physcomitrella patens chromosome-scale assembly reveals moss genome structure and evolution.</title>
        <authorList>
            <person name="Lang D."/>
            <person name="Ullrich K.K."/>
            <person name="Murat F."/>
            <person name="Fuchs J."/>
            <person name="Jenkins J."/>
            <person name="Haas F.B."/>
            <person name="Piednoel M."/>
            <person name="Gundlach H."/>
            <person name="Van Bel M."/>
            <person name="Meyberg R."/>
            <person name="Vives C."/>
            <person name="Morata J."/>
            <person name="Symeonidi A."/>
            <person name="Hiss M."/>
            <person name="Muchero W."/>
            <person name="Kamisugi Y."/>
            <person name="Saleh O."/>
            <person name="Blanc G."/>
            <person name="Decker E.L."/>
            <person name="van Gessel N."/>
            <person name="Grimwood J."/>
            <person name="Hayes R.D."/>
            <person name="Graham S.W."/>
            <person name="Gunter L.E."/>
            <person name="McDaniel S.F."/>
            <person name="Hoernstein S.N.W."/>
            <person name="Larsson A."/>
            <person name="Li F.W."/>
            <person name="Perroud P.F."/>
            <person name="Phillips J."/>
            <person name="Ranjan P."/>
            <person name="Rokshar D.S."/>
            <person name="Rothfels C.J."/>
            <person name="Schneider L."/>
            <person name="Shu S."/>
            <person name="Stevenson D.W."/>
            <person name="Thummler F."/>
            <person name="Tillich M."/>
            <person name="Villarreal Aguilar J.C."/>
            <person name="Widiez T."/>
            <person name="Wong G.K."/>
            <person name="Wymore A."/>
            <person name="Zhang Y."/>
            <person name="Zimmer A.D."/>
            <person name="Quatrano R.S."/>
            <person name="Mayer K.F.X."/>
            <person name="Goodstein D."/>
            <person name="Casacuberta J.M."/>
            <person name="Vandepoele K."/>
            <person name="Reski R."/>
            <person name="Cuming A.C."/>
            <person name="Tuskan G.A."/>
            <person name="Maumus F."/>
            <person name="Salse J."/>
            <person name="Schmutz J."/>
            <person name="Rensing S.A."/>
        </authorList>
    </citation>
    <scope>NUCLEOTIDE SEQUENCE [LARGE SCALE GENOMIC DNA]</scope>
    <source>
        <strain evidence="2 3">cv. Gransden 2004</strain>
    </source>
</reference>
<dbReference type="EMBL" id="ABEU02000012">
    <property type="protein sequence ID" value="PNR44058.1"/>
    <property type="molecule type" value="Genomic_DNA"/>
</dbReference>
<accession>A0A2K1JR91</accession>
<dbReference type="EnsemblPlants" id="Pp3c12_18310V3.1">
    <property type="protein sequence ID" value="PAC:32974394.CDS.1"/>
    <property type="gene ID" value="Pp3c12_18310"/>
</dbReference>
<reference evidence="1 3" key="1">
    <citation type="journal article" date="2008" name="Science">
        <title>The Physcomitrella genome reveals evolutionary insights into the conquest of land by plants.</title>
        <authorList>
            <person name="Rensing S."/>
            <person name="Lang D."/>
            <person name="Zimmer A."/>
            <person name="Terry A."/>
            <person name="Salamov A."/>
            <person name="Shapiro H."/>
            <person name="Nishiyama T."/>
            <person name="Perroud P.-F."/>
            <person name="Lindquist E."/>
            <person name="Kamisugi Y."/>
            <person name="Tanahashi T."/>
            <person name="Sakakibara K."/>
            <person name="Fujita T."/>
            <person name="Oishi K."/>
            <person name="Shin-I T."/>
            <person name="Kuroki Y."/>
            <person name="Toyoda A."/>
            <person name="Suzuki Y."/>
            <person name="Hashimoto A."/>
            <person name="Yamaguchi K."/>
            <person name="Sugano A."/>
            <person name="Kohara Y."/>
            <person name="Fujiyama A."/>
            <person name="Anterola A."/>
            <person name="Aoki S."/>
            <person name="Ashton N."/>
            <person name="Barbazuk W.B."/>
            <person name="Barker E."/>
            <person name="Bennetzen J."/>
            <person name="Bezanilla M."/>
            <person name="Blankenship R."/>
            <person name="Cho S.H."/>
            <person name="Dutcher S."/>
            <person name="Estelle M."/>
            <person name="Fawcett J.A."/>
            <person name="Gundlach H."/>
            <person name="Hanada K."/>
            <person name="Heyl A."/>
            <person name="Hicks K.A."/>
            <person name="Hugh J."/>
            <person name="Lohr M."/>
            <person name="Mayer K."/>
            <person name="Melkozernov A."/>
            <person name="Murata T."/>
            <person name="Nelson D."/>
            <person name="Pils B."/>
            <person name="Prigge M."/>
            <person name="Reiss B."/>
            <person name="Renner T."/>
            <person name="Rombauts S."/>
            <person name="Rushton P."/>
            <person name="Sanderfoot A."/>
            <person name="Schween G."/>
            <person name="Shiu S.-H."/>
            <person name="Stueber K."/>
            <person name="Theodoulou F.L."/>
            <person name="Tu H."/>
            <person name="Van de Peer Y."/>
            <person name="Verrier P.J."/>
            <person name="Waters E."/>
            <person name="Wood A."/>
            <person name="Yang L."/>
            <person name="Cove D."/>
            <person name="Cuming A."/>
            <person name="Hasebe M."/>
            <person name="Lucas S."/>
            <person name="Mishler D.B."/>
            <person name="Reski R."/>
            <person name="Grigoriev I."/>
            <person name="Quatrano R.S."/>
            <person name="Boore J.L."/>
        </authorList>
    </citation>
    <scope>NUCLEOTIDE SEQUENCE [LARGE SCALE GENOMIC DNA]</scope>
    <source>
        <strain evidence="2 3">cv. Gransden 2004</strain>
    </source>
</reference>
<sequence>MHSRIWLQHGLRCSIFAKGDPLVGFPFFPSRHHRLHRTNSFCLSPLPMQPPNLVTSGSRHSNLMSGHCFDAKRVSSSCEHLEKCVKSSSCWDPR</sequence>
<evidence type="ECO:0000313" key="3">
    <source>
        <dbReference type="Proteomes" id="UP000006727"/>
    </source>
</evidence>
<dbReference type="AlphaFoldDB" id="A0A2K1JR91"/>
<evidence type="ECO:0000313" key="1">
    <source>
        <dbReference type="EMBL" id="PNR44058.1"/>
    </source>
</evidence>
<organism evidence="1">
    <name type="scientific">Physcomitrium patens</name>
    <name type="common">Spreading-leaved earth moss</name>
    <name type="synonym">Physcomitrella patens</name>
    <dbReference type="NCBI Taxonomy" id="3218"/>
    <lineage>
        <taxon>Eukaryota</taxon>
        <taxon>Viridiplantae</taxon>
        <taxon>Streptophyta</taxon>
        <taxon>Embryophyta</taxon>
        <taxon>Bryophyta</taxon>
        <taxon>Bryophytina</taxon>
        <taxon>Bryopsida</taxon>
        <taxon>Funariidae</taxon>
        <taxon>Funariales</taxon>
        <taxon>Funariaceae</taxon>
        <taxon>Physcomitrium</taxon>
    </lineage>
</organism>
<protein>
    <submittedName>
        <fullName evidence="1 2">Uncharacterized protein</fullName>
    </submittedName>
</protein>
<proteinExistence type="predicted"/>
<dbReference type="Gramene" id="Pp3c12_18310V3.1">
    <property type="protein sequence ID" value="PAC:32974394.CDS.1"/>
    <property type="gene ID" value="Pp3c12_18310"/>
</dbReference>
<gene>
    <name evidence="1" type="ORF">PHYPA_016441</name>
</gene>
<name>A0A2K1JR91_PHYPA</name>
<reference evidence="2" key="3">
    <citation type="submission" date="2020-12" db="UniProtKB">
        <authorList>
            <consortium name="EnsemblPlants"/>
        </authorList>
    </citation>
    <scope>IDENTIFICATION</scope>
</reference>
<evidence type="ECO:0000313" key="2">
    <source>
        <dbReference type="EnsemblPlants" id="PAC:32974394.CDS.1"/>
    </source>
</evidence>